<reference evidence="1" key="1">
    <citation type="submission" date="2021-01" db="EMBL/GenBank/DDBJ databases">
        <authorList>
            <person name="Corre E."/>
            <person name="Pelletier E."/>
            <person name="Niang G."/>
            <person name="Scheremetjew M."/>
            <person name="Finn R."/>
            <person name="Kale V."/>
            <person name="Holt S."/>
            <person name="Cochrane G."/>
            <person name="Meng A."/>
            <person name="Brown T."/>
            <person name="Cohen L."/>
        </authorList>
    </citation>
    <scope>NUCLEOTIDE SEQUENCE</scope>
    <source>
        <strain evidence="1">CCMP3346</strain>
    </source>
</reference>
<evidence type="ECO:0000313" key="1">
    <source>
        <dbReference type="EMBL" id="CAD9063038.1"/>
    </source>
</evidence>
<sequence>MEGLGGGREVRTVHVGALDAVSLKQGGVFDGWGSSRLPSIREIRMYLEVSDELEPLAAAELIRSGLSTLLTAGVRGLRRVAVELLDELGDLRDAIREVIPYGTRVGGFTIDTREHDDVEDISLLATRGP</sequence>
<protein>
    <submittedName>
        <fullName evidence="1">Uncharacterized protein</fullName>
    </submittedName>
</protein>
<name>A0A7S1K4D4_9ALVE</name>
<accession>A0A7S1K4D4</accession>
<proteinExistence type="predicted"/>
<dbReference type="EMBL" id="HBGB01030892">
    <property type="protein sequence ID" value="CAD9063038.1"/>
    <property type="molecule type" value="Transcribed_RNA"/>
</dbReference>
<gene>
    <name evidence="1" type="ORF">VBRA1451_LOCUS18108</name>
</gene>
<organism evidence="1">
    <name type="scientific">Vitrella brassicaformis</name>
    <dbReference type="NCBI Taxonomy" id="1169539"/>
    <lineage>
        <taxon>Eukaryota</taxon>
        <taxon>Sar</taxon>
        <taxon>Alveolata</taxon>
        <taxon>Colpodellida</taxon>
        <taxon>Vitrellaceae</taxon>
        <taxon>Vitrella</taxon>
    </lineage>
</organism>
<dbReference type="AlphaFoldDB" id="A0A7S1K4D4"/>